<evidence type="ECO:0000256" key="6">
    <source>
        <dbReference type="ARBA" id="ARBA00022801"/>
    </source>
</evidence>
<comment type="subcellular location">
    <subcellularLocation>
        <location evidence="9">Cell membrane</location>
        <topology evidence="9">Multi-pass membrane protein</topology>
    </subcellularLocation>
</comment>
<evidence type="ECO:0000256" key="2">
    <source>
        <dbReference type="ARBA" id="ARBA00022475"/>
    </source>
</evidence>
<evidence type="ECO:0000313" key="11">
    <source>
        <dbReference type="EMBL" id="PIZ18260.1"/>
    </source>
</evidence>
<gene>
    <name evidence="9 11" type="primary">lspA</name>
    <name evidence="11" type="ORF">COY52_00405</name>
</gene>
<dbReference type="Pfam" id="PF01252">
    <property type="entry name" value="Peptidase_A8"/>
    <property type="match status" value="1"/>
</dbReference>
<keyword evidence="4 9" id="KW-0812">Transmembrane</keyword>
<dbReference type="GO" id="GO:0004190">
    <property type="term" value="F:aspartic-type endopeptidase activity"/>
    <property type="evidence" value="ECO:0007669"/>
    <property type="project" value="UniProtKB-UniRule"/>
</dbReference>
<keyword evidence="6 9" id="KW-0378">Hydrolase</keyword>
<comment type="catalytic activity">
    <reaction evidence="9">
        <text>Release of signal peptides from bacterial membrane prolipoproteins. Hydrolyzes -Xaa-Yaa-Zaa-|-(S,diacylglyceryl)Cys-, in which Xaa is hydrophobic (preferably Leu), and Yaa (Ala or Ser) and Zaa (Gly or Ala) have small, neutral side chains.</text>
        <dbReference type="EC" id="3.4.23.36"/>
    </reaction>
</comment>
<evidence type="ECO:0000256" key="3">
    <source>
        <dbReference type="ARBA" id="ARBA00022670"/>
    </source>
</evidence>
<evidence type="ECO:0000256" key="4">
    <source>
        <dbReference type="ARBA" id="ARBA00022692"/>
    </source>
</evidence>
<feature type="transmembrane region" description="Helical" evidence="9">
    <location>
        <begin position="36"/>
        <end position="56"/>
    </location>
</feature>
<dbReference type="UniPathway" id="UPA00665"/>
<evidence type="ECO:0000256" key="10">
    <source>
        <dbReference type="RuleBase" id="RU004181"/>
    </source>
</evidence>
<keyword evidence="2 9" id="KW-1003">Cell membrane</keyword>
<dbReference type="PRINTS" id="PR00781">
    <property type="entry name" value="LIPOSIGPTASE"/>
</dbReference>
<dbReference type="NCBIfam" id="TIGR00077">
    <property type="entry name" value="lspA"/>
    <property type="match status" value="1"/>
</dbReference>
<evidence type="ECO:0000313" key="12">
    <source>
        <dbReference type="Proteomes" id="UP000229307"/>
    </source>
</evidence>
<dbReference type="GO" id="GO:0006508">
    <property type="term" value="P:proteolysis"/>
    <property type="evidence" value="ECO:0007669"/>
    <property type="project" value="UniProtKB-KW"/>
</dbReference>
<organism evidence="11 12">
    <name type="scientific">Candidatus Desantisbacteria bacterium CG_4_10_14_0_8_um_filter_48_22</name>
    <dbReference type="NCBI Taxonomy" id="1974543"/>
    <lineage>
        <taxon>Bacteria</taxon>
        <taxon>Candidatus Desantisiibacteriota</taxon>
    </lineage>
</organism>
<comment type="similarity">
    <text evidence="1 9 10">Belongs to the peptidase A8 family.</text>
</comment>
<proteinExistence type="inferred from homology"/>
<dbReference type="PANTHER" id="PTHR33695">
    <property type="entry name" value="LIPOPROTEIN SIGNAL PEPTIDASE"/>
    <property type="match status" value="1"/>
</dbReference>
<feature type="active site" evidence="9">
    <location>
        <position position="129"/>
    </location>
</feature>
<dbReference type="GO" id="GO:0005886">
    <property type="term" value="C:plasma membrane"/>
    <property type="evidence" value="ECO:0007669"/>
    <property type="project" value="UniProtKB-SubCell"/>
</dbReference>
<protein>
    <recommendedName>
        <fullName evidence="9">Lipoprotein signal peptidase</fullName>
        <ecNumber evidence="9">3.4.23.36</ecNumber>
    </recommendedName>
    <alternativeName>
        <fullName evidence="9">Prolipoprotein signal peptidase</fullName>
    </alternativeName>
    <alternativeName>
        <fullName evidence="9">Signal peptidase II</fullName>
        <shortName evidence="9">SPase II</shortName>
    </alternativeName>
</protein>
<dbReference type="EC" id="3.4.23.36" evidence="9"/>
<evidence type="ECO:0000256" key="7">
    <source>
        <dbReference type="ARBA" id="ARBA00022989"/>
    </source>
</evidence>
<dbReference type="AlphaFoldDB" id="A0A2M7SFI5"/>
<sequence length="149" mass="16156">MKGRAIFFAVIALMVAADFATKHLVCVNLEPGKSVSVINGAVCLTLVLNKGLLFGVMPADNQAAAIIFSFAALTALFFLTPKFFPERHARTGSAFLIGGITGNLIDRIRLGYIVDFLDIKVWPVFNLSDVFICAGIGFMILYTIKPARN</sequence>
<evidence type="ECO:0000256" key="8">
    <source>
        <dbReference type="ARBA" id="ARBA00023136"/>
    </source>
</evidence>
<keyword evidence="3 9" id="KW-0645">Protease</keyword>
<comment type="caution">
    <text evidence="9">Lacks conserved residue(s) required for the propagation of feature annotation.</text>
</comment>
<evidence type="ECO:0000256" key="1">
    <source>
        <dbReference type="ARBA" id="ARBA00006139"/>
    </source>
</evidence>
<feature type="transmembrane region" description="Helical" evidence="9">
    <location>
        <begin position="63"/>
        <end position="84"/>
    </location>
</feature>
<dbReference type="HAMAP" id="MF_00161">
    <property type="entry name" value="LspA"/>
    <property type="match status" value="1"/>
</dbReference>
<keyword evidence="7 9" id="KW-1133">Transmembrane helix</keyword>
<dbReference type="EMBL" id="PFMR01000014">
    <property type="protein sequence ID" value="PIZ18260.1"/>
    <property type="molecule type" value="Genomic_DNA"/>
</dbReference>
<name>A0A2M7SFI5_9BACT</name>
<feature type="active site" evidence="9">
    <location>
        <position position="115"/>
    </location>
</feature>
<comment type="function">
    <text evidence="9">This protein specifically catalyzes the removal of signal peptides from prolipoproteins.</text>
</comment>
<keyword evidence="8 9" id="KW-0472">Membrane</keyword>
<dbReference type="Proteomes" id="UP000229307">
    <property type="component" value="Unassembled WGS sequence"/>
</dbReference>
<comment type="pathway">
    <text evidence="9">Protein modification; lipoprotein biosynthesis (signal peptide cleavage).</text>
</comment>
<evidence type="ECO:0000256" key="5">
    <source>
        <dbReference type="ARBA" id="ARBA00022750"/>
    </source>
</evidence>
<evidence type="ECO:0000256" key="9">
    <source>
        <dbReference type="HAMAP-Rule" id="MF_00161"/>
    </source>
</evidence>
<dbReference type="PANTHER" id="PTHR33695:SF1">
    <property type="entry name" value="LIPOPROTEIN SIGNAL PEPTIDASE"/>
    <property type="match status" value="1"/>
</dbReference>
<feature type="transmembrane region" description="Helical" evidence="9">
    <location>
        <begin position="124"/>
        <end position="144"/>
    </location>
</feature>
<accession>A0A2M7SFI5</accession>
<dbReference type="InterPro" id="IPR001872">
    <property type="entry name" value="Peptidase_A8"/>
</dbReference>
<keyword evidence="5 9" id="KW-0064">Aspartyl protease</keyword>
<comment type="caution">
    <text evidence="11">The sequence shown here is derived from an EMBL/GenBank/DDBJ whole genome shotgun (WGS) entry which is preliminary data.</text>
</comment>
<reference evidence="12" key="1">
    <citation type="submission" date="2017-09" db="EMBL/GenBank/DDBJ databases">
        <title>Depth-based differentiation of microbial function through sediment-hosted aquifers and enrichment of novel symbionts in the deep terrestrial subsurface.</title>
        <authorList>
            <person name="Probst A.J."/>
            <person name="Ladd B."/>
            <person name="Jarett J.K."/>
            <person name="Geller-Mcgrath D.E."/>
            <person name="Sieber C.M.K."/>
            <person name="Emerson J.B."/>
            <person name="Anantharaman K."/>
            <person name="Thomas B.C."/>
            <person name="Malmstrom R."/>
            <person name="Stieglmeier M."/>
            <person name="Klingl A."/>
            <person name="Woyke T."/>
            <person name="Ryan C.M."/>
            <person name="Banfield J.F."/>
        </authorList>
    </citation>
    <scope>NUCLEOTIDE SEQUENCE [LARGE SCALE GENOMIC DNA]</scope>
</reference>